<comment type="similarity">
    <text evidence="2">Belongs to the AB hydrolase superfamily. Epoxide hydrolase family.</text>
</comment>
<sequence>MLSTGRLLALSSIVALVRAGQSTFNPLDHNRLTATCKAIRRGTQEAVVDIQLKYVDINLHSSTTMIMVHGWPSLWSSWGQQIESFKNDYRLIAPDLRGFGQSTHPGNPETSGSLADMVGDLVCILEHAKVSSAICMGHDWGSTVCYEAARRRPDIFTAVVGIVVPYISAARAFIPTREFGSMFETLRYQAFFDTSPTKASKELSHDIRRTLRATLRTASSPPPKDFLKSNDSFLDAWSGVKDIPSIPFFSSVEEEYFISQYELHGFGMTFQFYANENRLLNWESSRQQGNYTIPQPVLAVYPTQDPVADWVKAAEIMKSSTFLPRLTVKTMPGSHWPHIEKPGIFNMFVRDWLAEHREARTRRTPDEL</sequence>
<gene>
    <name evidence="5" type="ORF">CPB83DRAFT_809869</name>
</gene>
<dbReference type="GO" id="GO:0016787">
    <property type="term" value="F:hydrolase activity"/>
    <property type="evidence" value="ECO:0007669"/>
    <property type="project" value="UniProtKB-KW"/>
</dbReference>
<dbReference type="Proteomes" id="UP000807306">
    <property type="component" value="Unassembled WGS sequence"/>
</dbReference>
<proteinExistence type="inferred from homology"/>
<keyword evidence="1 5" id="KW-0378">Hydrolase</keyword>
<comment type="caution">
    <text evidence="5">The sequence shown here is derived from an EMBL/GenBank/DDBJ whole genome shotgun (WGS) entry which is preliminary data.</text>
</comment>
<feature type="domain" description="AB hydrolase-1" evidence="4">
    <location>
        <begin position="64"/>
        <end position="342"/>
    </location>
</feature>
<dbReference type="Pfam" id="PF00561">
    <property type="entry name" value="Abhydrolase_1"/>
    <property type="match status" value="1"/>
</dbReference>
<feature type="chain" id="PRO_5040141636" evidence="3">
    <location>
        <begin position="20"/>
        <end position="368"/>
    </location>
</feature>
<dbReference type="AlphaFoldDB" id="A0A9P6EKV2"/>
<dbReference type="EMBL" id="MU157837">
    <property type="protein sequence ID" value="KAF9530955.1"/>
    <property type="molecule type" value="Genomic_DNA"/>
</dbReference>
<evidence type="ECO:0000256" key="3">
    <source>
        <dbReference type="SAM" id="SignalP"/>
    </source>
</evidence>
<dbReference type="OrthoDB" id="408373at2759"/>
<feature type="signal peptide" evidence="3">
    <location>
        <begin position="1"/>
        <end position="19"/>
    </location>
</feature>
<evidence type="ECO:0000256" key="2">
    <source>
        <dbReference type="ARBA" id="ARBA00038334"/>
    </source>
</evidence>
<name>A0A9P6EKV2_9AGAR</name>
<protein>
    <submittedName>
        <fullName evidence="5">Alpha/Beta hydrolase protein</fullName>
    </submittedName>
</protein>
<dbReference type="InterPro" id="IPR000073">
    <property type="entry name" value="AB_hydrolase_1"/>
</dbReference>
<evidence type="ECO:0000259" key="4">
    <source>
        <dbReference type="Pfam" id="PF00561"/>
    </source>
</evidence>
<dbReference type="PRINTS" id="PR00412">
    <property type="entry name" value="EPOXHYDRLASE"/>
</dbReference>
<reference evidence="5" key="1">
    <citation type="submission" date="2020-11" db="EMBL/GenBank/DDBJ databases">
        <authorList>
            <consortium name="DOE Joint Genome Institute"/>
            <person name="Ahrendt S."/>
            <person name="Riley R."/>
            <person name="Andreopoulos W."/>
            <person name="Labutti K."/>
            <person name="Pangilinan J."/>
            <person name="Ruiz-Duenas F.J."/>
            <person name="Barrasa J.M."/>
            <person name="Sanchez-Garcia M."/>
            <person name="Camarero S."/>
            <person name="Miyauchi S."/>
            <person name="Serrano A."/>
            <person name="Linde D."/>
            <person name="Babiker R."/>
            <person name="Drula E."/>
            <person name="Ayuso-Fernandez I."/>
            <person name="Pacheco R."/>
            <person name="Padilla G."/>
            <person name="Ferreira P."/>
            <person name="Barriuso J."/>
            <person name="Kellner H."/>
            <person name="Castanera R."/>
            <person name="Alfaro M."/>
            <person name="Ramirez L."/>
            <person name="Pisabarro A.G."/>
            <person name="Kuo A."/>
            <person name="Tritt A."/>
            <person name="Lipzen A."/>
            <person name="He G."/>
            <person name="Yan M."/>
            <person name="Ng V."/>
            <person name="Cullen D."/>
            <person name="Martin F."/>
            <person name="Rosso M.-N."/>
            <person name="Henrissat B."/>
            <person name="Hibbett D."/>
            <person name="Martinez A.T."/>
            <person name="Grigoriev I.V."/>
        </authorList>
    </citation>
    <scope>NUCLEOTIDE SEQUENCE</scope>
    <source>
        <strain evidence="5">CBS 506.95</strain>
    </source>
</reference>
<dbReference type="PANTHER" id="PTHR43329">
    <property type="entry name" value="EPOXIDE HYDROLASE"/>
    <property type="match status" value="1"/>
</dbReference>
<evidence type="ECO:0000313" key="5">
    <source>
        <dbReference type="EMBL" id="KAF9530955.1"/>
    </source>
</evidence>
<keyword evidence="6" id="KW-1185">Reference proteome</keyword>
<dbReference type="SUPFAM" id="SSF53474">
    <property type="entry name" value="alpha/beta-Hydrolases"/>
    <property type="match status" value="1"/>
</dbReference>
<organism evidence="5 6">
    <name type="scientific">Crepidotus variabilis</name>
    <dbReference type="NCBI Taxonomy" id="179855"/>
    <lineage>
        <taxon>Eukaryota</taxon>
        <taxon>Fungi</taxon>
        <taxon>Dikarya</taxon>
        <taxon>Basidiomycota</taxon>
        <taxon>Agaricomycotina</taxon>
        <taxon>Agaricomycetes</taxon>
        <taxon>Agaricomycetidae</taxon>
        <taxon>Agaricales</taxon>
        <taxon>Agaricineae</taxon>
        <taxon>Crepidotaceae</taxon>
        <taxon>Crepidotus</taxon>
    </lineage>
</organism>
<evidence type="ECO:0000313" key="6">
    <source>
        <dbReference type="Proteomes" id="UP000807306"/>
    </source>
</evidence>
<dbReference type="Gene3D" id="3.40.50.1820">
    <property type="entry name" value="alpha/beta hydrolase"/>
    <property type="match status" value="1"/>
</dbReference>
<dbReference type="InterPro" id="IPR029058">
    <property type="entry name" value="AB_hydrolase_fold"/>
</dbReference>
<dbReference type="InterPro" id="IPR000639">
    <property type="entry name" value="Epox_hydrolase-like"/>
</dbReference>
<accession>A0A9P6EKV2</accession>
<evidence type="ECO:0000256" key="1">
    <source>
        <dbReference type="ARBA" id="ARBA00022801"/>
    </source>
</evidence>
<keyword evidence="3" id="KW-0732">Signal</keyword>